<reference evidence="2 3" key="1">
    <citation type="submission" date="2016-10" db="EMBL/GenBank/DDBJ databases">
        <title>The genome sequence of Colletotrichum fioriniae PJ7.</title>
        <authorList>
            <person name="Baroncelli R."/>
        </authorList>
    </citation>
    <scope>NUCLEOTIDE SEQUENCE [LARGE SCALE GENOMIC DNA]</scope>
    <source>
        <strain evidence="2">Col 31</strain>
    </source>
</reference>
<dbReference type="Proteomes" id="UP001239795">
    <property type="component" value="Unassembled WGS sequence"/>
</dbReference>
<feature type="compositionally biased region" description="Basic residues" evidence="1">
    <location>
        <begin position="152"/>
        <end position="168"/>
    </location>
</feature>
<comment type="caution">
    <text evidence="2">The sequence shown here is derived from an EMBL/GenBank/DDBJ whole genome shotgun (WGS) entry which is preliminary data.</text>
</comment>
<dbReference type="AlphaFoldDB" id="A0AAI9U2J8"/>
<evidence type="ECO:0000256" key="1">
    <source>
        <dbReference type="SAM" id="MobiDB-lite"/>
    </source>
</evidence>
<sequence>MGNSNSSCLHLHRTQTDLHLHLPTPERLPASAAQHLPATTRTPYLRFLGRYHQTAKETTTAIAPGQLATPAATTFPPVASSSPLRFCRPTVNTLEAPVHSPARPWQTSSHPHLDSPSASPCVAPISSYYVPNPAIPTFPRAVSSPDTLLTRGSRKQGPKPGRLRPRSV</sequence>
<gene>
    <name evidence="2" type="ORF">CMEL01_08513</name>
</gene>
<dbReference type="EMBL" id="MLGG01000068">
    <property type="protein sequence ID" value="KAK1449198.1"/>
    <property type="molecule type" value="Genomic_DNA"/>
</dbReference>
<feature type="region of interest" description="Disordered" evidence="1">
    <location>
        <begin position="136"/>
        <end position="168"/>
    </location>
</feature>
<evidence type="ECO:0000313" key="2">
    <source>
        <dbReference type="EMBL" id="KAK1449198.1"/>
    </source>
</evidence>
<protein>
    <submittedName>
        <fullName evidence="2">Uncharacterized protein</fullName>
    </submittedName>
</protein>
<proteinExistence type="predicted"/>
<keyword evidence="3" id="KW-1185">Reference proteome</keyword>
<feature type="region of interest" description="Disordered" evidence="1">
    <location>
        <begin position="99"/>
        <end position="118"/>
    </location>
</feature>
<accession>A0AAI9U2J8</accession>
<evidence type="ECO:0000313" key="3">
    <source>
        <dbReference type="Proteomes" id="UP001239795"/>
    </source>
</evidence>
<organism evidence="2 3">
    <name type="scientific">Colletotrichum melonis</name>
    <dbReference type="NCBI Taxonomy" id="1209925"/>
    <lineage>
        <taxon>Eukaryota</taxon>
        <taxon>Fungi</taxon>
        <taxon>Dikarya</taxon>
        <taxon>Ascomycota</taxon>
        <taxon>Pezizomycotina</taxon>
        <taxon>Sordariomycetes</taxon>
        <taxon>Hypocreomycetidae</taxon>
        <taxon>Glomerellales</taxon>
        <taxon>Glomerellaceae</taxon>
        <taxon>Colletotrichum</taxon>
        <taxon>Colletotrichum acutatum species complex</taxon>
    </lineage>
</organism>
<name>A0AAI9U2J8_9PEZI</name>